<keyword evidence="3" id="KW-1185">Reference proteome</keyword>
<organism evidence="2 3">
    <name type="scientific">Streptomyces koelreuteriae</name>
    <dbReference type="NCBI Taxonomy" id="2838015"/>
    <lineage>
        <taxon>Bacteria</taxon>
        <taxon>Bacillati</taxon>
        <taxon>Actinomycetota</taxon>
        <taxon>Actinomycetes</taxon>
        <taxon>Kitasatosporales</taxon>
        <taxon>Streptomycetaceae</taxon>
        <taxon>Streptomyces</taxon>
    </lineage>
</organism>
<evidence type="ECO:0000313" key="2">
    <source>
        <dbReference type="EMBL" id="QWB27288.1"/>
    </source>
</evidence>
<feature type="transmembrane region" description="Helical" evidence="1">
    <location>
        <begin position="98"/>
        <end position="117"/>
    </location>
</feature>
<gene>
    <name evidence="2" type="ORF">KJK29_34415</name>
</gene>
<evidence type="ECO:0008006" key="4">
    <source>
        <dbReference type="Google" id="ProtNLM"/>
    </source>
</evidence>
<keyword evidence="1" id="KW-0812">Transmembrane</keyword>
<dbReference type="EMBL" id="CP075896">
    <property type="protein sequence ID" value="QWB27288.1"/>
    <property type="molecule type" value="Genomic_DNA"/>
</dbReference>
<evidence type="ECO:0000256" key="1">
    <source>
        <dbReference type="SAM" id="Phobius"/>
    </source>
</evidence>
<dbReference type="Proteomes" id="UP000679629">
    <property type="component" value="Chromosome"/>
</dbReference>
<name>A0ABX8G1S5_9ACTN</name>
<accession>A0ABX8G1S5</accession>
<reference evidence="3" key="1">
    <citation type="submission" date="2021-05" db="EMBL/GenBank/DDBJ databases">
        <title>Direct Submission.</title>
        <authorList>
            <person name="Li K."/>
            <person name="Gao J."/>
        </authorList>
    </citation>
    <scope>NUCLEOTIDE SEQUENCE [LARGE SCALE GENOMIC DNA]</scope>
    <source>
        <strain evidence="3">MG62</strain>
    </source>
</reference>
<dbReference type="RefSeq" id="WP_215123083.1">
    <property type="nucleotide sequence ID" value="NZ_CP075896.1"/>
</dbReference>
<keyword evidence="1" id="KW-0472">Membrane</keyword>
<proteinExistence type="predicted"/>
<protein>
    <recommendedName>
        <fullName evidence="4">DUF624 domain-containing protein</fullName>
    </recommendedName>
</protein>
<sequence length="183" mass="18765">MTRTWFARFADCLLLGVLLLLASLPVVTAFPALVAGCAVLREQAGDGEGVTVGHFLRRLCAVLRSGPAVWAVPTAVLALLWLDALALDARGPGPGAAFAAATAVLAALGLRCAAAWREGTPWRTTLAVVFRSVPRHPLAPVLLAGAVAAAVVLLALTPVVLLVVLGPLAFAATAADAWRPVTP</sequence>
<keyword evidence="1" id="KW-1133">Transmembrane helix</keyword>
<feature type="transmembrane region" description="Helical" evidence="1">
    <location>
        <begin position="137"/>
        <end position="170"/>
    </location>
</feature>
<evidence type="ECO:0000313" key="3">
    <source>
        <dbReference type="Proteomes" id="UP000679629"/>
    </source>
</evidence>